<sequence length="96" mass="10680">MPEMTVTAFWWLVLVIALVVVLVVAILLIAIWRAVERLDRHAAAIWQAGKGIAANTTSIPLLAQTNQVATRILNRLDAIAEAARTLNERLERAQQR</sequence>
<keyword evidence="1" id="KW-0812">Transmembrane</keyword>
<dbReference type="AlphaFoldDB" id="A0A7C1X245"/>
<comment type="caution">
    <text evidence="2">The sequence shown here is derived from an EMBL/GenBank/DDBJ whole genome shotgun (WGS) entry which is preliminary data.</text>
</comment>
<feature type="transmembrane region" description="Helical" evidence="1">
    <location>
        <begin position="6"/>
        <end position="32"/>
    </location>
</feature>
<gene>
    <name evidence="2" type="ORF">ENP47_01060</name>
</gene>
<protein>
    <recommendedName>
        <fullName evidence="3">DUF948 domain-containing protein</fullName>
    </recommendedName>
</protein>
<keyword evidence="1" id="KW-1133">Transmembrane helix</keyword>
<accession>A0A7C1X245</accession>
<name>A0A7C1X245_THERO</name>
<evidence type="ECO:0000256" key="1">
    <source>
        <dbReference type="SAM" id="Phobius"/>
    </source>
</evidence>
<evidence type="ECO:0008006" key="3">
    <source>
        <dbReference type="Google" id="ProtNLM"/>
    </source>
</evidence>
<proteinExistence type="predicted"/>
<keyword evidence="1" id="KW-0472">Membrane</keyword>
<dbReference type="EMBL" id="DSJL01000001">
    <property type="protein sequence ID" value="HEF64195.1"/>
    <property type="molecule type" value="Genomic_DNA"/>
</dbReference>
<evidence type="ECO:0000313" key="2">
    <source>
        <dbReference type="EMBL" id="HEF64195.1"/>
    </source>
</evidence>
<organism evidence="2">
    <name type="scientific">Thermomicrobium roseum</name>
    <dbReference type="NCBI Taxonomy" id="500"/>
    <lineage>
        <taxon>Bacteria</taxon>
        <taxon>Pseudomonadati</taxon>
        <taxon>Thermomicrobiota</taxon>
        <taxon>Thermomicrobia</taxon>
        <taxon>Thermomicrobiales</taxon>
        <taxon>Thermomicrobiaceae</taxon>
        <taxon>Thermomicrobium</taxon>
    </lineage>
</organism>
<reference evidence="2" key="1">
    <citation type="journal article" date="2020" name="mSystems">
        <title>Genome- and Community-Level Interaction Insights into Carbon Utilization and Element Cycling Functions of Hydrothermarchaeota in Hydrothermal Sediment.</title>
        <authorList>
            <person name="Zhou Z."/>
            <person name="Liu Y."/>
            <person name="Xu W."/>
            <person name="Pan J."/>
            <person name="Luo Z.H."/>
            <person name="Li M."/>
        </authorList>
    </citation>
    <scope>NUCLEOTIDE SEQUENCE [LARGE SCALE GENOMIC DNA]</scope>
    <source>
        <strain evidence="2">SpSt-222</strain>
    </source>
</reference>